<feature type="region of interest" description="Disordered" evidence="3">
    <location>
        <begin position="593"/>
        <end position="629"/>
    </location>
</feature>
<keyword evidence="7" id="KW-1185">Reference proteome</keyword>
<evidence type="ECO:0008006" key="8">
    <source>
        <dbReference type="Google" id="ProtNLM"/>
    </source>
</evidence>
<dbReference type="InterPro" id="IPR038718">
    <property type="entry name" value="SNF2-like_sf"/>
</dbReference>
<dbReference type="PROSITE" id="PS51194">
    <property type="entry name" value="HELICASE_CTER"/>
    <property type="match status" value="1"/>
</dbReference>
<feature type="compositionally biased region" description="Basic and acidic residues" evidence="3">
    <location>
        <begin position="617"/>
        <end position="628"/>
    </location>
</feature>
<dbReference type="Gene3D" id="3.40.50.300">
    <property type="entry name" value="P-loop containing nucleotide triphosphate hydrolases"/>
    <property type="match status" value="1"/>
</dbReference>
<keyword evidence="1" id="KW-0378">Hydrolase</keyword>
<dbReference type="Pfam" id="PF13639">
    <property type="entry name" value="zf-RING_2"/>
    <property type="match status" value="1"/>
</dbReference>
<dbReference type="Pfam" id="PF00176">
    <property type="entry name" value="SNF2-rel_dom"/>
    <property type="match status" value="1"/>
</dbReference>
<dbReference type="InterPro" id="IPR001841">
    <property type="entry name" value="Znf_RING"/>
</dbReference>
<dbReference type="EMBL" id="BRXY01000263">
    <property type="protein sequence ID" value="GMH81924.1"/>
    <property type="molecule type" value="Genomic_DNA"/>
</dbReference>
<dbReference type="SUPFAM" id="SSF57850">
    <property type="entry name" value="RING/U-box"/>
    <property type="match status" value="1"/>
</dbReference>
<dbReference type="GO" id="GO:0061630">
    <property type="term" value="F:ubiquitin protein ligase activity"/>
    <property type="evidence" value="ECO:0007669"/>
    <property type="project" value="TreeGrafter"/>
</dbReference>
<sequence length="1501" mass="167722">MPDYVLLRILEKAMTGHEIENIALECLVDKTIRTDVDMSEDEDMIDIILLPEAFEQCMRGSSSFRQTASSRRNITKLIAACFPQVPNLASSINTDLGPQISAREFYRLTDNLKISAEAGPPAWVNPPNLVPTLRPYQASAVNWMLKREARSSPRSTSWKMLWFTVSPTLYVNPFLNVIVQKKQDMERYIDECLREGSSESEVKGGILAEQMGLGKTVEVLALVLKNPLPPGAATPLPSTKFYTPPVLKDYKPDLTAVCICGNHQPKRSNDCLVVCSRCGDWNHSHCVGFAHPRDVVGGECSPDSQCFTCIAEACHDNPIKSRATLIVTPPALTNQWLAEIAKHTKNLKVCVFDGVKEISRHAGADLSLLNPINLADHDIILTTFGTLQADLGHSDKNPYSSASGKREGRGKRKKYRVFPSPLTSINFWRICIDEAQKISSPTAKSAEMALRLHGENFWAVSGTPVARNKLTDIFGLMIFLDQRPWSNIHTYKSFFNTNHADFDYRVIKVFGEGCMWRSTKTNPLVKQQLNIPDQSETCHYVNFAPVEKAVYTRHFQDIQGQVRRLLRGGARRGDFESVANLIGRLRATCSHPTVGAHGMQRGQRMALTSTSTAKAKGNKDKAEEEGRNKGPMTMIDIAERLMEDSALVCVEDQQTIVFHSNAAASLLKLQFLFNRNPSAYHREKVGDKLVDPPKLSDAKILSFLQESIRKYLSSLDLQNTNLVLFKFDKLQRIHILHNLLQNIQMHPKPETFDQQKFQSWEIELNEMRSQHMGGRIMSWGATQVNLRRVKEKHAKEAGEYERMKSDENFNWWDQVINYVEAHDRLVPRGEEHKKHALAPILIKHINDKLAQMLAETHGGLFFTPVITKVGANKRQKSYEQQRLEQRIAAGDHDHLPQEYDDVVDLLGQLSSYASTFSVVQRYTTLTGEEIGRVEALVNPPPDMDVAENGDCKECRKEHRKKGPVCKHCALKAQLDLRKTKLNDYKFLTVLSAMHDFLKSLQGGFGMASGYAVERSDDEGERERVKRGTAENPVLAAYVELTDLPRLKMLSEEAKKFASCVKHSKLVTEALLSHWESHQNLMGGLEELTECVTTARLRLQGEYIYPGGLIENPGTIAHKIATSKQQVQANMASLFSSKKHLAYMKSLYEDEKNGGAGGGGDEEGENNCMICLEELEEERAVLQCGHSYHDECLKKWIQQPGGRGKGMGKAQEVNCVLRCALKTKVQDIMHSQKAVVQVVEKEKEAAEEKKDQGDEDGEAEDGSSIMDVEVVPSTTKPTTTTTTTSTTRRIGNDPGRTARMFTPLQRSMPKVSTVVGGRNYGSKITKVVEVLRDIRSAGEKAVVMSLWDDTSSLIQSALDANKIPYVASRNGKKIGDAVSEWKRVVDVTALVLNVKTAGEGLTLVEGNHILIVDPLVNAAMDEQAIGRIHRIGQVKETHIHRFIVVSSIEEVIHAERAERTLQLENGELELEDIAKGELIKGSDAGFGEDELRKMFGLATRGC</sequence>
<dbReference type="SMART" id="SM00184">
    <property type="entry name" value="RING"/>
    <property type="match status" value="1"/>
</dbReference>
<evidence type="ECO:0000256" key="1">
    <source>
        <dbReference type="ARBA" id="ARBA00022801"/>
    </source>
</evidence>
<feature type="region of interest" description="Disordered" evidence="3">
    <location>
        <begin position="1243"/>
        <end position="1299"/>
    </location>
</feature>
<dbReference type="Proteomes" id="UP001165085">
    <property type="component" value="Unassembled WGS sequence"/>
</dbReference>
<dbReference type="PROSITE" id="PS50089">
    <property type="entry name" value="ZF_RING_2"/>
    <property type="match status" value="1"/>
</dbReference>
<dbReference type="InterPro" id="IPR014001">
    <property type="entry name" value="Helicase_ATP-bd"/>
</dbReference>
<accession>A0A9W7B8S4</accession>
<keyword evidence="2" id="KW-0479">Metal-binding</keyword>
<name>A0A9W7B8S4_9STRA</name>
<organism evidence="6 7">
    <name type="scientific">Triparma strigata</name>
    <dbReference type="NCBI Taxonomy" id="1606541"/>
    <lineage>
        <taxon>Eukaryota</taxon>
        <taxon>Sar</taxon>
        <taxon>Stramenopiles</taxon>
        <taxon>Ochrophyta</taxon>
        <taxon>Bolidophyceae</taxon>
        <taxon>Parmales</taxon>
        <taxon>Triparmaceae</taxon>
        <taxon>Triparma</taxon>
    </lineage>
</organism>
<dbReference type="GO" id="GO:0008270">
    <property type="term" value="F:zinc ion binding"/>
    <property type="evidence" value="ECO:0007669"/>
    <property type="project" value="UniProtKB-KW"/>
</dbReference>
<evidence type="ECO:0000259" key="5">
    <source>
        <dbReference type="PROSITE" id="PS51194"/>
    </source>
</evidence>
<reference evidence="7" key="1">
    <citation type="journal article" date="2023" name="Commun. Biol.">
        <title>Genome analysis of Parmales, the sister group of diatoms, reveals the evolutionary specialization of diatoms from phago-mixotrophs to photoautotrophs.</title>
        <authorList>
            <person name="Ban H."/>
            <person name="Sato S."/>
            <person name="Yoshikawa S."/>
            <person name="Yamada K."/>
            <person name="Nakamura Y."/>
            <person name="Ichinomiya M."/>
            <person name="Sato N."/>
            <person name="Blanc-Mathieu R."/>
            <person name="Endo H."/>
            <person name="Kuwata A."/>
            <person name="Ogata H."/>
        </authorList>
    </citation>
    <scope>NUCLEOTIDE SEQUENCE [LARGE SCALE GENOMIC DNA]</scope>
    <source>
        <strain evidence="7">NIES 3701</strain>
    </source>
</reference>
<dbReference type="InterPro" id="IPR027417">
    <property type="entry name" value="P-loop_NTPase"/>
</dbReference>
<dbReference type="SUPFAM" id="SSF52540">
    <property type="entry name" value="P-loop containing nucleoside triphosphate hydrolases"/>
    <property type="match status" value="2"/>
</dbReference>
<dbReference type="InterPro" id="IPR052583">
    <property type="entry name" value="ATP-helicase/E3_Ub-Ligase"/>
</dbReference>
<evidence type="ECO:0000313" key="6">
    <source>
        <dbReference type="EMBL" id="GMH81924.1"/>
    </source>
</evidence>
<dbReference type="GO" id="GO:0005634">
    <property type="term" value="C:nucleus"/>
    <property type="evidence" value="ECO:0007669"/>
    <property type="project" value="TreeGrafter"/>
</dbReference>
<dbReference type="InterPro" id="IPR049730">
    <property type="entry name" value="SNF2/RAD54-like_C"/>
</dbReference>
<dbReference type="InterPro" id="IPR000330">
    <property type="entry name" value="SNF2_N"/>
</dbReference>
<dbReference type="Gene3D" id="3.30.40.10">
    <property type="entry name" value="Zinc/RING finger domain, C3HC4 (zinc finger)"/>
    <property type="match status" value="1"/>
</dbReference>
<evidence type="ECO:0000256" key="3">
    <source>
        <dbReference type="SAM" id="MobiDB-lite"/>
    </source>
</evidence>
<dbReference type="InterPro" id="IPR013083">
    <property type="entry name" value="Znf_RING/FYVE/PHD"/>
</dbReference>
<feature type="domain" description="RING-type" evidence="4">
    <location>
        <begin position="1167"/>
        <end position="1214"/>
    </location>
</feature>
<dbReference type="Pfam" id="PF00271">
    <property type="entry name" value="Helicase_C"/>
    <property type="match status" value="1"/>
</dbReference>
<dbReference type="CDD" id="cd16448">
    <property type="entry name" value="RING-H2"/>
    <property type="match status" value="1"/>
</dbReference>
<dbReference type="SMART" id="SM00487">
    <property type="entry name" value="DEXDc"/>
    <property type="match status" value="1"/>
</dbReference>
<dbReference type="PANTHER" id="PTHR45865">
    <property type="entry name" value="E3 UBIQUITIN-PROTEIN LIGASE SHPRH FAMILY MEMBER"/>
    <property type="match status" value="1"/>
</dbReference>
<evidence type="ECO:0000313" key="7">
    <source>
        <dbReference type="Proteomes" id="UP001165085"/>
    </source>
</evidence>
<proteinExistence type="predicted"/>
<keyword evidence="2" id="KW-0863">Zinc-finger</keyword>
<dbReference type="GO" id="GO:0005524">
    <property type="term" value="F:ATP binding"/>
    <property type="evidence" value="ECO:0007669"/>
    <property type="project" value="InterPro"/>
</dbReference>
<feature type="compositionally biased region" description="Low complexity" evidence="3">
    <location>
        <begin position="1271"/>
        <end position="1286"/>
    </location>
</feature>
<protein>
    <recommendedName>
        <fullName evidence="8">RING-type domain-containing protein</fullName>
    </recommendedName>
</protein>
<dbReference type="GO" id="GO:0006974">
    <property type="term" value="P:DNA damage response"/>
    <property type="evidence" value="ECO:0007669"/>
    <property type="project" value="TreeGrafter"/>
</dbReference>
<dbReference type="CDD" id="cd18793">
    <property type="entry name" value="SF2_C_SNF"/>
    <property type="match status" value="1"/>
</dbReference>
<dbReference type="OrthoDB" id="46533at2759"/>
<dbReference type="GO" id="GO:0000209">
    <property type="term" value="P:protein polyubiquitination"/>
    <property type="evidence" value="ECO:0007669"/>
    <property type="project" value="TreeGrafter"/>
</dbReference>
<dbReference type="InterPro" id="IPR001650">
    <property type="entry name" value="Helicase_C-like"/>
</dbReference>
<dbReference type="PANTHER" id="PTHR45865:SF1">
    <property type="entry name" value="E3 UBIQUITIN-PROTEIN LIGASE SHPRH"/>
    <property type="match status" value="1"/>
</dbReference>
<evidence type="ECO:0000259" key="4">
    <source>
        <dbReference type="PROSITE" id="PS50089"/>
    </source>
</evidence>
<dbReference type="Gene3D" id="3.40.50.10810">
    <property type="entry name" value="Tandem AAA-ATPase domain"/>
    <property type="match status" value="1"/>
</dbReference>
<keyword evidence="2" id="KW-0862">Zinc</keyword>
<gene>
    <name evidence="6" type="ORF">TrST_g5838</name>
</gene>
<comment type="caution">
    <text evidence="6">The sequence shown here is derived from an EMBL/GenBank/DDBJ whole genome shotgun (WGS) entry which is preliminary data.</text>
</comment>
<evidence type="ECO:0000256" key="2">
    <source>
        <dbReference type="PROSITE-ProRule" id="PRU00175"/>
    </source>
</evidence>
<feature type="domain" description="Helicase C-terminal" evidence="5">
    <location>
        <begin position="1325"/>
        <end position="1478"/>
    </location>
</feature>
<dbReference type="SMART" id="SM00490">
    <property type="entry name" value="HELICc"/>
    <property type="match status" value="1"/>
</dbReference>
<dbReference type="GO" id="GO:0016787">
    <property type="term" value="F:hydrolase activity"/>
    <property type="evidence" value="ECO:0007669"/>
    <property type="project" value="UniProtKB-KW"/>
</dbReference>